<comment type="subunit">
    <text evidence="7">The complex comprises the extracytoplasmic solute receptor protein and the two transmembrane proteins.</text>
</comment>
<evidence type="ECO:0000313" key="10">
    <source>
        <dbReference type="Proteomes" id="UP000199118"/>
    </source>
</evidence>
<dbReference type="EMBL" id="FNMZ01000004">
    <property type="protein sequence ID" value="SDX28401.1"/>
    <property type="molecule type" value="Genomic_DNA"/>
</dbReference>
<keyword evidence="3 7" id="KW-0997">Cell inner membrane</keyword>
<dbReference type="PIRSF" id="PIRSF006066">
    <property type="entry name" value="HI0050"/>
    <property type="match status" value="1"/>
</dbReference>
<evidence type="ECO:0000313" key="9">
    <source>
        <dbReference type="EMBL" id="SDX28401.1"/>
    </source>
</evidence>
<dbReference type="STRING" id="356660.SAMN05444336_104170"/>
<keyword evidence="5 7" id="KW-1133">Transmembrane helix</keyword>
<name>A0A1H3AG13_9RHOB</name>
<feature type="transmembrane region" description="Helical" evidence="7">
    <location>
        <begin position="60"/>
        <end position="79"/>
    </location>
</feature>
<keyword evidence="2" id="KW-1003">Cell membrane</keyword>
<accession>A0A1H3AG13</accession>
<keyword evidence="4 7" id="KW-0812">Transmembrane</keyword>
<evidence type="ECO:0000256" key="1">
    <source>
        <dbReference type="ARBA" id="ARBA00004429"/>
    </source>
</evidence>
<proteinExistence type="inferred from homology"/>
<keyword evidence="10" id="KW-1185">Reference proteome</keyword>
<sequence>MGNEVIGVFGLALLVILLLLRVPVGLSLIGVSFGGVWILIGERPAWGILSAVPYDFAAKWTLSSIPMFLLMGFVCYHAGLTRGLFEACRSWMARLPGGLAIASVIGSAGFAAVTGSSVACAAAMGRIAVPEMLRAGYDKGLATGSIAAAGTLGALIPPSILLILFGVFAEAPIGKLFMGGVGAGLVTAILYIAVIWIRAAIDPACAPRLSTRPPLAERIAHLKETWPVLALLIVVIGGMFVGLFTATEAGAVGAFASIVIAWSKGSLTGPAIWAAVQETLTTTAALFLIAIGANLLTRFLALSGSGELIAQAVIGLQADPLMLILGISALYLFLGMFLDPIGAMLLTLPVLLPVLRAEDIDLIWFGVFLAKFLEIGMITPPVGLNVFVIKGVVGDDVSLTKIFQGILWFLVADAIAVALFIAFPEIITWLPELMD</sequence>
<evidence type="ECO:0000256" key="2">
    <source>
        <dbReference type="ARBA" id="ARBA00022475"/>
    </source>
</evidence>
<keyword evidence="7" id="KW-0813">Transport</keyword>
<gene>
    <name evidence="9" type="ORF">SAMN05444336_104170</name>
</gene>
<reference evidence="9 10" key="1">
    <citation type="submission" date="2016-10" db="EMBL/GenBank/DDBJ databases">
        <authorList>
            <person name="de Groot N.N."/>
        </authorList>
    </citation>
    <scope>NUCLEOTIDE SEQUENCE [LARGE SCALE GENOMIC DNA]</scope>
    <source>
        <strain evidence="9 10">DSM 17890</strain>
    </source>
</reference>
<comment type="similarity">
    <text evidence="7">Belongs to the TRAP transporter large permease family.</text>
</comment>
<feature type="transmembrane region" description="Helical" evidence="7">
    <location>
        <begin position="181"/>
        <end position="201"/>
    </location>
</feature>
<feature type="domain" description="TRAP C4-dicarboxylate transport system permease DctM subunit" evidence="8">
    <location>
        <begin position="12"/>
        <end position="426"/>
    </location>
</feature>
<keyword evidence="6 7" id="KW-0472">Membrane</keyword>
<feature type="transmembrane region" description="Helical" evidence="7">
    <location>
        <begin position="99"/>
        <end position="125"/>
    </location>
</feature>
<dbReference type="NCBIfam" id="TIGR00786">
    <property type="entry name" value="dctM"/>
    <property type="match status" value="1"/>
</dbReference>
<evidence type="ECO:0000256" key="6">
    <source>
        <dbReference type="ARBA" id="ARBA00023136"/>
    </source>
</evidence>
<evidence type="ECO:0000256" key="5">
    <source>
        <dbReference type="ARBA" id="ARBA00022989"/>
    </source>
</evidence>
<dbReference type="PANTHER" id="PTHR33362:SF5">
    <property type="entry name" value="C4-DICARBOXYLATE TRAP TRANSPORTER LARGE PERMEASE PROTEIN DCTM"/>
    <property type="match status" value="1"/>
</dbReference>
<dbReference type="GO" id="GO:0022857">
    <property type="term" value="F:transmembrane transporter activity"/>
    <property type="evidence" value="ECO:0007669"/>
    <property type="project" value="UniProtKB-UniRule"/>
</dbReference>
<dbReference type="InterPro" id="IPR004681">
    <property type="entry name" value="TRAP_DctM"/>
</dbReference>
<feature type="transmembrane region" description="Helical" evidence="7">
    <location>
        <begin position="6"/>
        <end position="39"/>
    </location>
</feature>
<evidence type="ECO:0000256" key="4">
    <source>
        <dbReference type="ARBA" id="ARBA00022692"/>
    </source>
</evidence>
<organism evidence="9 10">
    <name type="scientific">Albimonas donghaensis</name>
    <dbReference type="NCBI Taxonomy" id="356660"/>
    <lineage>
        <taxon>Bacteria</taxon>
        <taxon>Pseudomonadati</taxon>
        <taxon>Pseudomonadota</taxon>
        <taxon>Alphaproteobacteria</taxon>
        <taxon>Rhodobacterales</taxon>
        <taxon>Paracoccaceae</taxon>
        <taxon>Albimonas</taxon>
    </lineage>
</organism>
<feature type="transmembrane region" description="Helical" evidence="7">
    <location>
        <begin position="272"/>
        <end position="296"/>
    </location>
</feature>
<dbReference type="RefSeq" id="WP_092682415.1">
    <property type="nucleotide sequence ID" value="NZ_FNMZ01000004.1"/>
</dbReference>
<dbReference type="InterPro" id="IPR010656">
    <property type="entry name" value="DctM"/>
</dbReference>
<dbReference type="AlphaFoldDB" id="A0A1H3AG13"/>
<feature type="transmembrane region" description="Helical" evidence="7">
    <location>
        <begin position="146"/>
        <end position="169"/>
    </location>
</feature>
<comment type="subcellular location">
    <subcellularLocation>
        <location evidence="1 7">Cell inner membrane</location>
        <topology evidence="1 7">Multi-pass membrane protein</topology>
    </subcellularLocation>
</comment>
<protein>
    <recommendedName>
        <fullName evidence="7">TRAP transporter large permease protein</fullName>
    </recommendedName>
</protein>
<comment type="function">
    <text evidence="7">Part of the tripartite ATP-independent periplasmic (TRAP) transport system.</text>
</comment>
<feature type="transmembrane region" description="Helical" evidence="7">
    <location>
        <begin position="228"/>
        <end position="260"/>
    </location>
</feature>
<comment type="caution">
    <text evidence="7">Lacks conserved residue(s) required for the propagation of feature annotation.</text>
</comment>
<dbReference type="Pfam" id="PF06808">
    <property type="entry name" value="DctM"/>
    <property type="match status" value="1"/>
</dbReference>
<evidence type="ECO:0000256" key="3">
    <source>
        <dbReference type="ARBA" id="ARBA00022519"/>
    </source>
</evidence>
<dbReference type="PANTHER" id="PTHR33362">
    <property type="entry name" value="SIALIC ACID TRAP TRANSPORTER PERMEASE PROTEIN SIAT-RELATED"/>
    <property type="match status" value="1"/>
</dbReference>
<dbReference type="GO" id="GO:0005886">
    <property type="term" value="C:plasma membrane"/>
    <property type="evidence" value="ECO:0007669"/>
    <property type="project" value="UniProtKB-SubCell"/>
</dbReference>
<dbReference type="Proteomes" id="UP000199118">
    <property type="component" value="Unassembled WGS sequence"/>
</dbReference>
<evidence type="ECO:0000259" key="8">
    <source>
        <dbReference type="Pfam" id="PF06808"/>
    </source>
</evidence>
<dbReference type="OrthoDB" id="9790209at2"/>
<evidence type="ECO:0000256" key="7">
    <source>
        <dbReference type="RuleBase" id="RU369079"/>
    </source>
</evidence>
<feature type="transmembrane region" description="Helical" evidence="7">
    <location>
        <begin position="402"/>
        <end position="423"/>
    </location>
</feature>